<feature type="transmembrane region" description="Helical" evidence="1">
    <location>
        <begin position="200"/>
        <end position="221"/>
    </location>
</feature>
<keyword evidence="1" id="KW-0472">Membrane</keyword>
<organism evidence="2 3">
    <name type="scientific">Mycena sanguinolenta</name>
    <dbReference type="NCBI Taxonomy" id="230812"/>
    <lineage>
        <taxon>Eukaryota</taxon>
        <taxon>Fungi</taxon>
        <taxon>Dikarya</taxon>
        <taxon>Basidiomycota</taxon>
        <taxon>Agaricomycotina</taxon>
        <taxon>Agaricomycetes</taxon>
        <taxon>Agaricomycetidae</taxon>
        <taxon>Agaricales</taxon>
        <taxon>Marasmiineae</taxon>
        <taxon>Mycenaceae</taxon>
        <taxon>Mycena</taxon>
    </lineage>
</organism>
<keyword evidence="1" id="KW-0812">Transmembrane</keyword>
<protein>
    <submittedName>
        <fullName evidence="2">Uncharacterized protein</fullName>
    </submittedName>
</protein>
<keyword evidence="1" id="KW-1133">Transmembrane helix</keyword>
<feature type="transmembrane region" description="Helical" evidence="1">
    <location>
        <begin position="142"/>
        <end position="163"/>
    </location>
</feature>
<feature type="transmembrane region" description="Helical" evidence="1">
    <location>
        <begin position="228"/>
        <end position="249"/>
    </location>
</feature>
<keyword evidence="3" id="KW-1185">Reference proteome</keyword>
<evidence type="ECO:0000313" key="3">
    <source>
        <dbReference type="Proteomes" id="UP000623467"/>
    </source>
</evidence>
<dbReference type="EMBL" id="JACAZH010000033">
    <property type="protein sequence ID" value="KAF7337774.1"/>
    <property type="molecule type" value="Genomic_DNA"/>
</dbReference>
<feature type="transmembrane region" description="Helical" evidence="1">
    <location>
        <begin position="21"/>
        <end position="47"/>
    </location>
</feature>
<reference evidence="2" key="1">
    <citation type="submission" date="2020-05" db="EMBL/GenBank/DDBJ databases">
        <title>Mycena genomes resolve the evolution of fungal bioluminescence.</title>
        <authorList>
            <person name="Tsai I.J."/>
        </authorList>
    </citation>
    <scope>NUCLEOTIDE SEQUENCE</scope>
    <source>
        <strain evidence="2">160909Yilan</strain>
    </source>
</reference>
<evidence type="ECO:0000256" key="1">
    <source>
        <dbReference type="SAM" id="Phobius"/>
    </source>
</evidence>
<name>A0A8H6XC54_9AGAR</name>
<gene>
    <name evidence="2" type="ORF">MSAN_02251200</name>
</gene>
<dbReference type="AlphaFoldDB" id="A0A8H6XC54"/>
<feature type="transmembrane region" description="Helical" evidence="1">
    <location>
        <begin position="255"/>
        <end position="279"/>
    </location>
</feature>
<comment type="caution">
    <text evidence="2">The sequence shown here is derived from an EMBL/GenBank/DDBJ whole genome shotgun (WGS) entry which is preliminary data.</text>
</comment>
<proteinExistence type="predicted"/>
<dbReference type="OrthoDB" id="10591442at2759"/>
<dbReference type="Proteomes" id="UP000623467">
    <property type="component" value="Unassembled WGS sequence"/>
</dbReference>
<feature type="transmembrane region" description="Helical" evidence="1">
    <location>
        <begin position="107"/>
        <end position="130"/>
    </location>
</feature>
<feature type="transmembrane region" description="Helical" evidence="1">
    <location>
        <begin position="71"/>
        <end position="95"/>
    </location>
</feature>
<evidence type="ECO:0000313" key="2">
    <source>
        <dbReference type="EMBL" id="KAF7337774.1"/>
    </source>
</evidence>
<sequence>MTAVSASGLRHRSTFFNNRHAVAPVLFIFTLLPVPLDLCVWSCVLLGGRSAILVLNLCWLPIPAGDPRPGFVHAAILSPYLVTWGGSYYGAFIGWTWSLVDLPWQDLGLASLGALTGAVVGATVFYLSAYARRVPPDAMSRLGGPMCFLVKVGASLTGVAAALRRQGSEFVRFFNYRPSAAIALLCVTIFPVAVLSVLSWAMFLLRFSVLVVMLVYMLPAVEEDDEPAVTYAGILLSYILCWAPGWFIAYREWDWEIWAASAFGLVGTVAGTAAFYISVHARGVRADDMGVLGHPLRSLASSVPNALIHQKDILLLSTTPTIYPPASSS</sequence>
<accession>A0A8H6XC54</accession>
<feature type="transmembrane region" description="Helical" evidence="1">
    <location>
        <begin position="175"/>
        <end position="194"/>
    </location>
</feature>